<dbReference type="EMBL" id="RBON01000296">
    <property type="protein sequence ID" value="RMM62813.1"/>
    <property type="molecule type" value="Genomic_DNA"/>
</dbReference>
<organism evidence="1 2">
    <name type="scientific">Pseudomonas savastanoi pv. glycinea</name>
    <name type="common">Pseudomonas syringae pv. glycinea</name>
    <dbReference type="NCBI Taxonomy" id="318"/>
    <lineage>
        <taxon>Bacteria</taxon>
        <taxon>Pseudomonadati</taxon>
        <taxon>Pseudomonadota</taxon>
        <taxon>Gammaproteobacteria</taxon>
        <taxon>Pseudomonadales</taxon>
        <taxon>Pseudomonadaceae</taxon>
        <taxon>Pseudomonas</taxon>
    </lineage>
</organism>
<comment type="caution">
    <text evidence="1">The sequence shown here is derived from an EMBL/GenBank/DDBJ whole genome shotgun (WGS) entry which is preliminary data.</text>
</comment>
<gene>
    <name evidence="1" type="ORF">ALQ73_200034</name>
</gene>
<evidence type="ECO:0000313" key="1">
    <source>
        <dbReference type="EMBL" id="RMM62813.1"/>
    </source>
</evidence>
<proteinExistence type="predicted"/>
<dbReference type="RefSeq" id="WP_116892823.1">
    <property type="nucleotide sequence ID" value="NZ_RBON01000296.1"/>
</dbReference>
<reference evidence="1 2" key="1">
    <citation type="submission" date="2018-08" db="EMBL/GenBank/DDBJ databases">
        <title>Recombination of ecologically and evolutionarily significant loci maintains genetic cohesion in the Pseudomonas syringae species complex.</title>
        <authorList>
            <person name="Dillon M."/>
            <person name="Thakur S."/>
            <person name="Almeida R.N.D."/>
            <person name="Weir B.S."/>
            <person name="Guttman D.S."/>
        </authorList>
    </citation>
    <scope>NUCLEOTIDE SEQUENCE [LARGE SCALE GENOMIC DNA]</scope>
    <source>
        <strain evidence="1 2">ICMP 4324</strain>
    </source>
</reference>
<sequence>MKKLKQPDTEKANAAAAGYQAKLAELRLKTPVAFLDGAEVFVEFSEHFGHAVFIWNAELLEAVGYINGDATTDNHIKALIEEYGIECVEEYVPNLA</sequence>
<protein>
    <submittedName>
        <fullName evidence="1">Uncharacterized protein</fullName>
    </submittedName>
</protein>
<dbReference type="AlphaFoldDB" id="A0A3M4MU66"/>
<name>A0A3M4MU66_PSESG</name>
<evidence type="ECO:0000313" key="2">
    <source>
        <dbReference type="Proteomes" id="UP000276829"/>
    </source>
</evidence>
<accession>A0A3M4MU66</accession>
<dbReference type="Proteomes" id="UP000276829">
    <property type="component" value="Unassembled WGS sequence"/>
</dbReference>